<gene>
    <name evidence="4" type="ORF">OEV82_00705</name>
</gene>
<accession>A0ABT2WBB9</accession>
<evidence type="ECO:0000256" key="1">
    <source>
        <dbReference type="SAM" id="Coils"/>
    </source>
</evidence>
<organism evidence="4 5">
    <name type="scientific">Pallidibacillus thermolactis</name>
    <dbReference type="NCBI Taxonomy" id="251051"/>
    <lineage>
        <taxon>Bacteria</taxon>
        <taxon>Bacillati</taxon>
        <taxon>Bacillota</taxon>
        <taxon>Bacilli</taxon>
        <taxon>Bacillales</taxon>
        <taxon>Bacillaceae</taxon>
        <taxon>Pallidibacillus</taxon>
    </lineage>
</organism>
<feature type="region of interest" description="Disordered" evidence="2">
    <location>
        <begin position="25"/>
        <end position="108"/>
    </location>
</feature>
<evidence type="ECO:0000256" key="3">
    <source>
        <dbReference type="SAM" id="Phobius"/>
    </source>
</evidence>
<name>A0ABT2WBB9_9BACI</name>
<keyword evidence="3" id="KW-1133">Transmembrane helix</keyword>
<feature type="coiled-coil region" evidence="1">
    <location>
        <begin position="110"/>
        <end position="148"/>
    </location>
</feature>
<evidence type="ECO:0000256" key="2">
    <source>
        <dbReference type="SAM" id="MobiDB-lite"/>
    </source>
</evidence>
<sequence length="191" mass="21816">MINFLLENFPLLIIVIGGLLSLFGGDKNKSEKQTPRPKASTKELEKTPPFGSGGSPFNGDSNPFDELRRELQDSFGKRRNNERESNSKIEPQQTESSMESVVRSKEADIKNQVHEKLAQAEQILQEKKKEEKQQLQRGLDRIERVSRQIKMEDKVIVPKVTRASITQGIIWSEVLGPPRAKKPYRSNVYQK</sequence>
<dbReference type="Proteomes" id="UP001208656">
    <property type="component" value="Unassembled WGS sequence"/>
</dbReference>
<comment type="caution">
    <text evidence="4">The sequence shown here is derived from an EMBL/GenBank/DDBJ whole genome shotgun (WGS) entry which is preliminary data.</text>
</comment>
<reference evidence="4 5" key="1">
    <citation type="submission" date="2022-10" db="EMBL/GenBank/DDBJ databases">
        <title>Description of Fervidibacillus gen. nov. in the family Fervidibacillaceae fam. nov. with two species, Fervidibacillus albus sp. nov., and Fervidibacillus halotolerans sp. nov., isolated from tidal flat sediments.</title>
        <authorList>
            <person name="Kwon K.K."/>
            <person name="Yang S.-H."/>
        </authorList>
    </citation>
    <scope>NUCLEOTIDE SEQUENCE [LARGE SCALE GENOMIC DNA]</scope>
    <source>
        <strain evidence="4 5">DSM 23332</strain>
    </source>
</reference>
<evidence type="ECO:0000313" key="4">
    <source>
        <dbReference type="EMBL" id="MCU9592971.1"/>
    </source>
</evidence>
<keyword evidence="1" id="KW-0175">Coiled coil</keyword>
<proteinExistence type="predicted"/>
<protein>
    <submittedName>
        <fullName evidence="4">Uncharacterized protein</fullName>
    </submittedName>
</protein>
<evidence type="ECO:0000313" key="5">
    <source>
        <dbReference type="Proteomes" id="UP001208656"/>
    </source>
</evidence>
<feature type="compositionally biased region" description="Polar residues" evidence="2">
    <location>
        <begin position="88"/>
        <end position="99"/>
    </location>
</feature>
<keyword evidence="3" id="KW-0812">Transmembrane</keyword>
<feature type="compositionally biased region" description="Basic and acidic residues" evidence="2">
    <location>
        <begin position="26"/>
        <end position="46"/>
    </location>
</feature>
<keyword evidence="3" id="KW-0472">Membrane</keyword>
<feature type="compositionally biased region" description="Basic and acidic residues" evidence="2">
    <location>
        <begin position="65"/>
        <end position="87"/>
    </location>
</feature>
<feature type="transmembrane region" description="Helical" evidence="3">
    <location>
        <begin position="6"/>
        <end position="25"/>
    </location>
</feature>
<dbReference type="RefSeq" id="WP_263060683.1">
    <property type="nucleotide sequence ID" value="NZ_JAOUSE010000001.1"/>
</dbReference>
<keyword evidence="5" id="KW-1185">Reference proteome</keyword>
<dbReference type="EMBL" id="JAOUSE010000001">
    <property type="protein sequence ID" value="MCU9592971.1"/>
    <property type="molecule type" value="Genomic_DNA"/>
</dbReference>